<feature type="transmembrane region" description="Helical" evidence="7">
    <location>
        <begin position="187"/>
        <end position="207"/>
    </location>
</feature>
<accession>A0ABT6MBK7</accession>
<gene>
    <name evidence="9" type="ORF">M2280_002490</name>
</gene>
<evidence type="ECO:0000256" key="2">
    <source>
        <dbReference type="ARBA" id="ARBA00008640"/>
    </source>
</evidence>
<evidence type="ECO:0000256" key="5">
    <source>
        <dbReference type="ARBA" id="ARBA00022989"/>
    </source>
</evidence>
<proteinExistence type="inferred from homology"/>
<feature type="transmembrane region" description="Helical" evidence="7">
    <location>
        <begin position="105"/>
        <end position="130"/>
    </location>
</feature>
<dbReference type="InterPro" id="IPR015414">
    <property type="entry name" value="TMEM64"/>
</dbReference>
<keyword evidence="5 7" id="KW-1133">Transmembrane helix</keyword>
<keyword evidence="6 7" id="KW-0472">Membrane</keyword>
<evidence type="ECO:0000256" key="6">
    <source>
        <dbReference type="ARBA" id="ARBA00023136"/>
    </source>
</evidence>
<evidence type="ECO:0000313" key="10">
    <source>
        <dbReference type="Proteomes" id="UP001160334"/>
    </source>
</evidence>
<reference evidence="9 10" key="1">
    <citation type="submission" date="2023-04" db="EMBL/GenBank/DDBJ databases">
        <title>Forest soil microbial communities from Buena Vista Peninsula, Colon Province, Panama.</title>
        <authorList>
            <person name="Bouskill N."/>
        </authorList>
    </citation>
    <scope>NUCLEOTIDE SEQUENCE [LARGE SCALE GENOMIC DNA]</scope>
    <source>
        <strain evidence="9 10">CFH S0262</strain>
    </source>
</reference>
<dbReference type="Proteomes" id="UP001160334">
    <property type="component" value="Unassembled WGS sequence"/>
</dbReference>
<dbReference type="InterPro" id="IPR032816">
    <property type="entry name" value="VTT_dom"/>
</dbReference>
<feature type="transmembrane region" description="Helical" evidence="7">
    <location>
        <begin position="219"/>
        <end position="237"/>
    </location>
</feature>
<feature type="transmembrane region" description="Helical" evidence="7">
    <location>
        <begin position="72"/>
        <end position="93"/>
    </location>
</feature>
<keyword evidence="4 7" id="KW-0812">Transmembrane</keyword>
<evidence type="ECO:0000259" key="8">
    <source>
        <dbReference type="Pfam" id="PF09335"/>
    </source>
</evidence>
<evidence type="ECO:0000313" key="9">
    <source>
        <dbReference type="EMBL" id="MDH6281270.1"/>
    </source>
</evidence>
<dbReference type="PANTHER" id="PTHR12677:SF59">
    <property type="entry name" value="GOLGI APPARATUS MEMBRANE PROTEIN TVP38-RELATED"/>
    <property type="match status" value="1"/>
</dbReference>
<sequence>MPASEHADHASALSVAFVREQRCAARVSWSIVIARLRDPRILGALVGLALLFVAAAMVPHPSIDQIRAWADAVGPMFVVVFFVVHVVVTMAPIPRTIFTVSAGVLFGPVTGITVALAATTVSAVLALLVVRAMGRDAVAAHLTHPAVRAVDERLARRGWLAVGSLRMIGAVPFSVVNYCCGVSSIRLLPYIVATVVGTIPGTVGVVLLGDALTGKTDPALLVVSGICMTVGVLGLVVDARTPVPEAAVKDLD</sequence>
<comment type="subcellular location">
    <subcellularLocation>
        <location evidence="1 7">Cell membrane</location>
        <topology evidence="1 7">Multi-pass membrane protein</topology>
    </subcellularLocation>
</comment>
<evidence type="ECO:0000256" key="7">
    <source>
        <dbReference type="RuleBase" id="RU366058"/>
    </source>
</evidence>
<evidence type="ECO:0000256" key="3">
    <source>
        <dbReference type="ARBA" id="ARBA00022475"/>
    </source>
</evidence>
<dbReference type="EMBL" id="JARXVC010000005">
    <property type="protein sequence ID" value="MDH6281270.1"/>
    <property type="molecule type" value="Genomic_DNA"/>
</dbReference>
<keyword evidence="3 7" id="KW-1003">Cell membrane</keyword>
<protein>
    <recommendedName>
        <fullName evidence="7">TVP38/TMEM64 family membrane protein</fullName>
    </recommendedName>
</protein>
<dbReference type="Pfam" id="PF09335">
    <property type="entry name" value="VTT_dom"/>
    <property type="match status" value="1"/>
</dbReference>
<keyword evidence="10" id="KW-1185">Reference proteome</keyword>
<name>A0ABT6MBK7_9NOCA</name>
<dbReference type="PANTHER" id="PTHR12677">
    <property type="entry name" value="GOLGI APPARATUS MEMBRANE PROTEIN TVP38-RELATED"/>
    <property type="match status" value="1"/>
</dbReference>
<feature type="domain" description="VTT" evidence="8">
    <location>
        <begin position="93"/>
        <end position="210"/>
    </location>
</feature>
<evidence type="ECO:0000256" key="1">
    <source>
        <dbReference type="ARBA" id="ARBA00004651"/>
    </source>
</evidence>
<comment type="caution">
    <text evidence="9">The sequence shown here is derived from an EMBL/GenBank/DDBJ whole genome shotgun (WGS) entry which is preliminary data.</text>
</comment>
<feature type="transmembrane region" description="Helical" evidence="7">
    <location>
        <begin position="41"/>
        <end position="60"/>
    </location>
</feature>
<evidence type="ECO:0000256" key="4">
    <source>
        <dbReference type="ARBA" id="ARBA00022692"/>
    </source>
</evidence>
<organism evidence="9 10">
    <name type="scientific">Prescottella agglutinans</name>
    <dbReference type="NCBI Taxonomy" id="1644129"/>
    <lineage>
        <taxon>Bacteria</taxon>
        <taxon>Bacillati</taxon>
        <taxon>Actinomycetota</taxon>
        <taxon>Actinomycetes</taxon>
        <taxon>Mycobacteriales</taxon>
        <taxon>Nocardiaceae</taxon>
        <taxon>Prescottella</taxon>
    </lineage>
</organism>
<comment type="similarity">
    <text evidence="2 7">Belongs to the TVP38/TMEM64 family.</text>
</comment>